<proteinExistence type="predicted"/>
<accession>A0A3R7PIS6</accession>
<evidence type="ECO:0000313" key="2">
    <source>
        <dbReference type="EMBL" id="ROT73222.1"/>
    </source>
</evidence>
<feature type="region of interest" description="Disordered" evidence="1">
    <location>
        <begin position="155"/>
        <end position="190"/>
    </location>
</feature>
<dbReference type="AlphaFoldDB" id="A0A3R7PIS6"/>
<reference evidence="2 3" key="1">
    <citation type="submission" date="2018-04" db="EMBL/GenBank/DDBJ databases">
        <authorList>
            <person name="Zhang X."/>
            <person name="Yuan J."/>
            <person name="Li F."/>
            <person name="Xiang J."/>
        </authorList>
    </citation>
    <scope>NUCLEOTIDE SEQUENCE [LARGE SCALE GENOMIC DNA]</scope>
    <source>
        <tissue evidence="2">Muscle</tissue>
    </source>
</reference>
<evidence type="ECO:0000256" key="1">
    <source>
        <dbReference type="SAM" id="MobiDB-lite"/>
    </source>
</evidence>
<feature type="region of interest" description="Disordered" evidence="1">
    <location>
        <begin position="215"/>
        <end position="304"/>
    </location>
</feature>
<dbReference type="OrthoDB" id="3900342at2759"/>
<feature type="compositionally biased region" description="Low complexity" evidence="1">
    <location>
        <begin position="392"/>
        <end position="412"/>
    </location>
</feature>
<keyword evidence="3" id="KW-1185">Reference proteome</keyword>
<protein>
    <submittedName>
        <fullName evidence="2">Putative cationic amino acid transporter</fullName>
    </submittedName>
</protein>
<feature type="compositionally biased region" description="Gly residues" evidence="1">
    <location>
        <begin position="245"/>
        <end position="255"/>
    </location>
</feature>
<feature type="region of interest" description="Disordered" evidence="1">
    <location>
        <begin position="387"/>
        <end position="412"/>
    </location>
</feature>
<feature type="compositionally biased region" description="Low complexity" evidence="1">
    <location>
        <begin position="155"/>
        <end position="164"/>
    </location>
</feature>
<comment type="caution">
    <text evidence="2">The sequence shown here is derived from an EMBL/GenBank/DDBJ whole genome shotgun (WGS) entry which is preliminary data.</text>
</comment>
<feature type="compositionally biased region" description="Basic and acidic residues" evidence="1">
    <location>
        <begin position="363"/>
        <end position="373"/>
    </location>
</feature>
<sequence>MGRYVEMVQVMFPSLFPWVEEGPCTEETGRQVMKLVGLLYLNVLILDSILVRDLSQLEGHSPEGERPQSLSRRRAFPLTLCVQRAFPEGPEPPSTAPLPRLTALSPAGFIIYFYYGIKKSTVGTGEDGDIEPGRRIPAAAAAGGAAGLASVRLAQPQQPLPLGRPRWRRPCGGRGDAAAGLPGRGSGRATELGSGLLASRWRCRQGLSRWASRESSAFGHACRRVPQAPRQREKESVWSLAPAGAPGGPGAGGGRPLHWVSVPFSSKAETLPPRKQARQHPPTPAGKGRPSRSPHGHPPPPPRCIAFARRVARCTPAMLQESPPEAHRSAASALAPPAPQKASARRPPPAPRRAVWAVQGRATESKSRCSSETERWNNLGFVQRCPDPTPLEAASSAPPEGGASRAPPGEKVTLGEGLRLGRQRARRLAAAAGQPWGFRGSGLLLDFHALWLQRLKIAL</sequence>
<gene>
    <name evidence="2" type="ORF">C7M84_008359</name>
</gene>
<evidence type="ECO:0000313" key="3">
    <source>
        <dbReference type="Proteomes" id="UP000283509"/>
    </source>
</evidence>
<reference evidence="2 3" key="2">
    <citation type="submission" date="2019-01" db="EMBL/GenBank/DDBJ databases">
        <title>The decoding of complex shrimp genome reveals the adaptation for benthos swimmer, frequently molting mechanism and breeding impact on genome.</title>
        <authorList>
            <person name="Sun Y."/>
            <person name="Gao Y."/>
            <person name="Yu Y."/>
        </authorList>
    </citation>
    <scope>NUCLEOTIDE SEQUENCE [LARGE SCALE GENOMIC DNA]</scope>
    <source>
        <tissue evidence="2">Muscle</tissue>
    </source>
</reference>
<feature type="region of interest" description="Disordered" evidence="1">
    <location>
        <begin position="319"/>
        <end position="373"/>
    </location>
</feature>
<dbReference type="Proteomes" id="UP000283509">
    <property type="component" value="Unassembled WGS sequence"/>
</dbReference>
<name>A0A3R7PIS6_PENVA</name>
<organism evidence="2 3">
    <name type="scientific">Penaeus vannamei</name>
    <name type="common">Whiteleg shrimp</name>
    <name type="synonym">Litopenaeus vannamei</name>
    <dbReference type="NCBI Taxonomy" id="6689"/>
    <lineage>
        <taxon>Eukaryota</taxon>
        <taxon>Metazoa</taxon>
        <taxon>Ecdysozoa</taxon>
        <taxon>Arthropoda</taxon>
        <taxon>Crustacea</taxon>
        <taxon>Multicrustacea</taxon>
        <taxon>Malacostraca</taxon>
        <taxon>Eumalacostraca</taxon>
        <taxon>Eucarida</taxon>
        <taxon>Decapoda</taxon>
        <taxon>Dendrobranchiata</taxon>
        <taxon>Penaeoidea</taxon>
        <taxon>Penaeidae</taxon>
        <taxon>Penaeus</taxon>
    </lineage>
</organism>
<dbReference type="EMBL" id="QCYY01002052">
    <property type="protein sequence ID" value="ROT73222.1"/>
    <property type="molecule type" value="Genomic_DNA"/>
</dbReference>